<dbReference type="Proteomes" id="UP000243797">
    <property type="component" value="Unassembled WGS sequence"/>
</dbReference>
<dbReference type="SUPFAM" id="SSF46458">
    <property type="entry name" value="Globin-like"/>
    <property type="match status" value="1"/>
</dbReference>
<keyword evidence="10" id="KW-0521">NADP</keyword>
<sequence>MPLTTDQKTLITSSLPALQEHGATVTTSFYTTLLSENPSLRSTFNLTHQRTASQPFALASVLAAYARHITDPSVLGPAVEAINHRHVSLGVTAEQYSVVGTYLLRAMSEVLGQAFTEDLKGAWGAAYGDLASGMVKAEEELYTIAEREKWEGSGAAEGHFRKCKVVEKVVEADDVVSLRFWPVGWEAAQLPSYKAGQYISVRVQVKREGLEQIRQYTLSDAPESATNIGYRITPKKIGMVSEVLHGLDVGDEVDISFPRGVFFYQDEDRVVLDRRDQDAAPLVLISAGIGLTPMLSIMTSALSSSETRKMSWIHSSRSWTRRPFEGGLHALAMQHSGLTMKTFVTGSRQDEKISGGDFEGRFDLNKLDRSIDLHLDDDRTLYYLCGPQGFMESVGKMLKHEGVPGERIKAEMFGVGSPSF</sequence>
<keyword evidence="5" id="KW-0216">Detoxification</keyword>
<dbReference type="STRING" id="2082308.A0A2K1QKL9"/>
<dbReference type="InterPro" id="IPR039261">
    <property type="entry name" value="FNR_nucleotide-bd"/>
</dbReference>
<reference evidence="17 18" key="1">
    <citation type="submission" date="2017-06" db="EMBL/GenBank/DDBJ databases">
        <title>Draft genome sequence of a variant of Elsinoe murrayae.</title>
        <authorList>
            <person name="Cheng Q."/>
        </authorList>
    </citation>
    <scope>NUCLEOTIDE SEQUENCE [LARGE SCALE GENOMIC DNA]</scope>
    <source>
        <strain evidence="17 18">CQ-2017a</strain>
    </source>
</reference>
<dbReference type="Pfam" id="PF00175">
    <property type="entry name" value="NAD_binding_1"/>
    <property type="match status" value="1"/>
</dbReference>
<dbReference type="InterPro" id="IPR017927">
    <property type="entry name" value="FAD-bd_FR_type"/>
</dbReference>
<dbReference type="PROSITE" id="PS01033">
    <property type="entry name" value="GLOBIN"/>
    <property type="match status" value="1"/>
</dbReference>
<dbReference type="EC" id="1.14.12.17" evidence="4"/>
<evidence type="ECO:0000256" key="2">
    <source>
        <dbReference type="ARBA" id="ARBA00001974"/>
    </source>
</evidence>
<evidence type="ECO:0000256" key="10">
    <source>
        <dbReference type="ARBA" id="ARBA00022857"/>
    </source>
</evidence>
<dbReference type="InterPro" id="IPR001433">
    <property type="entry name" value="OxRdtase_FAD/NAD-bd"/>
</dbReference>
<gene>
    <name evidence="17" type="ORF">CAC42_4156</name>
</gene>
<dbReference type="AlphaFoldDB" id="A0A2K1QKL9"/>
<dbReference type="Gene3D" id="3.40.50.80">
    <property type="entry name" value="Nucleotide-binding domain of ferredoxin-NADP reductase (FNR) module"/>
    <property type="match status" value="1"/>
</dbReference>
<evidence type="ECO:0000256" key="13">
    <source>
        <dbReference type="ARBA" id="ARBA00048649"/>
    </source>
</evidence>
<dbReference type="CDD" id="cd06184">
    <property type="entry name" value="flavohem_like_fad_nad_binding"/>
    <property type="match status" value="1"/>
</dbReference>
<evidence type="ECO:0000313" key="17">
    <source>
        <dbReference type="EMBL" id="PNS15704.1"/>
    </source>
</evidence>
<evidence type="ECO:0000256" key="12">
    <source>
        <dbReference type="ARBA" id="ARBA00023027"/>
    </source>
</evidence>
<evidence type="ECO:0000256" key="6">
    <source>
        <dbReference type="ARBA" id="ARBA00022617"/>
    </source>
</evidence>
<evidence type="ECO:0000256" key="14">
    <source>
        <dbReference type="ARBA" id="ARBA00049433"/>
    </source>
</evidence>
<keyword evidence="11" id="KW-0408">Iron</keyword>
<dbReference type="EMBL" id="NKHZ01000068">
    <property type="protein sequence ID" value="PNS15704.1"/>
    <property type="molecule type" value="Genomic_DNA"/>
</dbReference>
<evidence type="ECO:0000256" key="4">
    <source>
        <dbReference type="ARBA" id="ARBA00012229"/>
    </source>
</evidence>
<feature type="domain" description="Globin" evidence="15">
    <location>
        <begin position="2"/>
        <end position="139"/>
    </location>
</feature>
<keyword evidence="9" id="KW-0274">FAD</keyword>
<evidence type="ECO:0000256" key="1">
    <source>
        <dbReference type="ARBA" id="ARBA00001970"/>
    </source>
</evidence>
<evidence type="ECO:0000256" key="8">
    <source>
        <dbReference type="ARBA" id="ARBA00022723"/>
    </source>
</evidence>
<comment type="caution">
    <text evidence="17">The sequence shown here is derived from an EMBL/GenBank/DDBJ whole genome shotgun (WGS) entry which is preliminary data.</text>
</comment>
<dbReference type="OrthoDB" id="436496at2759"/>
<evidence type="ECO:0000256" key="9">
    <source>
        <dbReference type="ARBA" id="ARBA00022827"/>
    </source>
</evidence>
<dbReference type="GO" id="GO:0071949">
    <property type="term" value="F:FAD binding"/>
    <property type="evidence" value="ECO:0007669"/>
    <property type="project" value="TreeGrafter"/>
</dbReference>
<dbReference type="InParanoid" id="A0A2K1QKL9"/>
<comment type="catalytic activity">
    <reaction evidence="13">
        <text>2 nitric oxide + NADH + 2 O2 = 2 nitrate + NAD(+) + H(+)</text>
        <dbReference type="Rhea" id="RHEA:19469"/>
        <dbReference type="ChEBI" id="CHEBI:15378"/>
        <dbReference type="ChEBI" id="CHEBI:15379"/>
        <dbReference type="ChEBI" id="CHEBI:16480"/>
        <dbReference type="ChEBI" id="CHEBI:17632"/>
        <dbReference type="ChEBI" id="CHEBI:57540"/>
        <dbReference type="ChEBI" id="CHEBI:57945"/>
        <dbReference type="EC" id="1.14.12.17"/>
    </reaction>
</comment>
<evidence type="ECO:0000259" key="16">
    <source>
        <dbReference type="PROSITE" id="PS51384"/>
    </source>
</evidence>
<keyword evidence="7" id="KW-0285">Flavoprotein</keyword>
<dbReference type="FunFam" id="1.10.490.10:FF:000003">
    <property type="entry name" value="Flavohemoprotein"/>
    <property type="match status" value="1"/>
</dbReference>
<dbReference type="InterPro" id="IPR012292">
    <property type="entry name" value="Globin/Proto"/>
</dbReference>
<dbReference type="PANTHER" id="PTHR43396:SF3">
    <property type="entry name" value="FLAVOHEMOPROTEIN"/>
    <property type="match status" value="1"/>
</dbReference>
<evidence type="ECO:0000256" key="11">
    <source>
        <dbReference type="ARBA" id="ARBA00023004"/>
    </source>
</evidence>
<proteinExistence type="inferred from homology"/>
<comment type="catalytic activity">
    <reaction evidence="14">
        <text>2 nitric oxide + NADPH + 2 O2 = 2 nitrate + NADP(+) + H(+)</text>
        <dbReference type="Rhea" id="RHEA:19465"/>
        <dbReference type="ChEBI" id="CHEBI:15378"/>
        <dbReference type="ChEBI" id="CHEBI:15379"/>
        <dbReference type="ChEBI" id="CHEBI:16480"/>
        <dbReference type="ChEBI" id="CHEBI:17632"/>
        <dbReference type="ChEBI" id="CHEBI:57783"/>
        <dbReference type="ChEBI" id="CHEBI:58349"/>
        <dbReference type="EC" id="1.14.12.17"/>
    </reaction>
</comment>
<organism evidence="17 18">
    <name type="scientific">Sphaceloma murrayae</name>
    <dbReference type="NCBI Taxonomy" id="2082308"/>
    <lineage>
        <taxon>Eukaryota</taxon>
        <taxon>Fungi</taxon>
        <taxon>Dikarya</taxon>
        <taxon>Ascomycota</taxon>
        <taxon>Pezizomycotina</taxon>
        <taxon>Dothideomycetes</taxon>
        <taxon>Dothideomycetidae</taxon>
        <taxon>Myriangiales</taxon>
        <taxon>Elsinoaceae</taxon>
        <taxon>Sphaceloma</taxon>
    </lineage>
</organism>
<evidence type="ECO:0000256" key="7">
    <source>
        <dbReference type="ARBA" id="ARBA00022630"/>
    </source>
</evidence>
<dbReference type="GO" id="GO:0046872">
    <property type="term" value="F:metal ion binding"/>
    <property type="evidence" value="ECO:0007669"/>
    <property type="project" value="UniProtKB-KW"/>
</dbReference>
<comment type="cofactor">
    <cofactor evidence="2">
        <name>FAD</name>
        <dbReference type="ChEBI" id="CHEBI:57692"/>
    </cofactor>
</comment>
<dbReference type="GO" id="GO:0008941">
    <property type="term" value="F:nitric oxide dioxygenase NAD(P)H activity"/>
    <property type="evidence" value="ECO:0007669"/>
    <property type="project" value="UniProtKB-EC"/>
</dbReference>
<dbReference type="Gene3D" id="1.10.490.10">
    <property type="entry name" value="Globins"/>
    <property type="match status" value="1"/>
</dbReference>
<dbReference type="PANTHER" id="PTHR43396">
    <property type="entry name" value="FLAVOHEMOPROTEIN"/>
    <property type="match status" value="1"/>
</dbReference>
<evidence type="ECO:0000313" key="18">
    <source>
        <dbReference type="Proteomes" id="UP000243797"/>
    </source>
</evidence>
<dbReference type="PROSITE" id="PS51384">
    <property type="entry name" value="FAD_FR"/>
    <property type="match status" value="1"/>
</dbReference>
<accession>A0A2K1QKL9</accession>
<comment type="cofactor">
    <cofactor evidence="1">
        <name>heme b</name>
        <dbReference type="ChEBI" id="CHEBI:60344"/>
    </cofactor>
</comment>
<dbReference type="InterPro" id="IPR009050">
    <property type="entry name" value="Globin-like_sf"/>
</dbReference>
<keyword evidence="6" id="KW-0349">Heme</keyword>
<dbReference type="InterPro" id="IPR017938">
    <property type="entry name" value="Riboflavin_synthase-like_b-brl"/>
</dbReference>
<dbReference type="Gene3D" id="2.40.30.10">
    <property type="entry name" value="Translation factors"/>
    <property type="match status" value="1"/>
</dbReference>
<evidence type="ECO:0000256" key="3">
    <source>
        <dbReference type="ARBA" id="ARBA00006401"/>
    </source>
</evidence>
<dbReference type="PRINTS" id="PR00406">
    <property type="entry name" value="CYTB5RDTASE"/>
</dbReference>
<comment type="similarity">
    <text evidence="3">In the C-terminal section; belongs to the flavoprotein pyridine nucleotide cytochrome reductase family.</text>
</comment>
<keyword evidence="12" id="KW-0520">NAD</keyword>
<dbReference type="InterPro" id="IPR008333">
    <property type="entry name" value="Cbr1-like_FAD-bd_dom"/>
</dbReference>
<dbReference type="GO" id="GO:0071500">
    <property type="term" value="P:cellular response to nitrosative stress"/>
    <property type="evidence" value="ECO:0007669"/>
    <property type="project" value="TreeGrafter"/>
</dbReference>
<evidence type="ECO:0000256" key="5">
    <source>
        <dbReference type="ARBA" id="ARBA00022575"/>
    </source>
</evidence>
<dbReference type="SUPFAM" id="SSF52343">
    <property type="entry name" value="Ferredoxin reductase-like, C-terminal NADP-linked domain"/>
    <property type="match status" value="1"/>
</dbReference>
<dbReference type="GO" id="GO:0020037">
    <property type="term" value="F:heme binding"/>
    <property type="evidence" value="ECO:0007669"/>
    <property type="project" value="InterPro"/>
</dbReference>
<dbReference type="Pfam" id="PF00042">
    <property type="entry name" value="Globin"/>
    <property type="match status" value="1"/>
</dbReference>
<feature type="domain" description="FAD-binding FR-type" evidence="16">
    <location>
        <begin position="158"/>
        <end position="265"/>
    </location>
</feature>
<evidence type="ECO:0000259" key="15">
    <source>
        <dbReference type="PROSITE" id="PS01033"/>
    </source>
</evidence>
<dbReference type="Pfam" id="PF00970">
    <property type="entry name" value="FAD_binding_6"/>
    <property type="match status" value="1"/>
</dbReference>
<dbReference type="InterPro" id="IPR000971">
    <property type="entry name" value="Globin"/>
</dbReference>
<dbReference type="FunCoup" id="A0A2K1QKL9">
    <property type="interactions" value="308"/>
</dbReference>
<dbReference type="GO" id="GO:0019825">
    <property type="term" value="F:oxygen binding"/>
    <property type="evidence" value="ECO:0007669"/>
    <property type="project" value="InterPro"/>
</dbReference>
<keyword evidence="8" id="KW-0479">Metal-binding</keyword>
<dbReference type="SUPFAM" id="SSF63380">
    <property type="entry name" value="Riboflavin synthase domain-like"/>
    <property type="match status" value="1"/>
</dbReference>
<protein>
    <recommendedName>
        <fullName evidence="4">nitric oxide dioxygenase</fullName>
        <ecNumber evidence="4">1.14.12.17</ecNumber>
    </recommendedName>
</protein>
<dbReference type="GO" id="GO:0046210">
    <property type="term" value="P:nitric oxide catabolic process"/>
    <property type="evidence" value="ECO:0007669"/>
    <property type="project" value="TreeGrafter"/>
</dbReference>
<dbReference type="CDD" id="cd08922">
    <property type="entry name" value="FHb-globin"/>
    <property type="match status" value="1"/>
</dbReference>
<dbReference type="GO" id="GO:0009636">
    <property type="term" value="P:response to toxic substance"/>
    <property type="evidence" value="ECO:0007669"/>
    <property type="project" value="UniProtKB-KW"/>
</dbReference>
<keyword evidence="18" id="KW-1185">Reference proteome</keyword>
<name>A0A2K1QKL9_9PEZI</name>